<dbReference type="STRING" id="421072.SAMN04488097_2637"/>
<dbReference type="Pfam" id="PF09527">
    <property type="entry name" value="ATPase_gene1"/>
    <property type="match status" value="1"/>
</dbReference>
<protein>
    <recommendedName>
        <fullName evidence="4">F0F1-ATPase subunit Ca2+/Mg2+ transporter</fullName>
    </recommendedName>
</protein>
<evidence type="ECO:0008006" key="4">
    <source>
        <dbReference type="Google" id="ProtNLM"/>
    </source>
</evidence>
<keyword evidence="1" id="KW-0812">Transmembrane</keyword>
<dbReference type="eggNOG" id="ENOG5033ZBA">
    <property type="taxonomic scope" value="Bacteria"/>
</dbReference>
<proteinExistence type="predicted"/>
<comment type="caution">
    <text evidence="2">The sequence shown here is derived from an EMBL/GenBank/DDBJ whole genome shotgun (WGS) entry which is preliminary data.</text>
</comment>
<evidence type="ECO:0000313" key="3">
    <source>
        <dbReference type="Proteomes" id="UP000028623"/>
    </source>
</evidence>
<dbReference type="EMBL" id="JPLY01000003">
    <property type="protein sequence ID" value="KFC22280.1"/>
    <property type="molecule type" value="Genomic_DNA"/>
</dbReference>
<dbReference type="OrthoDB" id="9798708at2"/>
<dbReference type="Proteomes" id="UP000028623">
    <property type="component" value="Unassembled WGS sequence"/>
</dbReference>
<accession>A0A085BII5</accession>
<keyword evidence="3" id="KW-1185">Reference proteome</keyword>
<feature type="transmembrane region" description="Helical" evidence="1">
    <location>
        <begin position="119"/>
        <end position="138"/>
    </location>
</feature>
<feature type="transmembrane region" description="Helical" evidence="1">
    <location>
        <begin position="150"/>
        <end position="168"/>
    </location>
</feature>
<organism evidence="2 3">
    <name type="scientific">Epilithonimonas lactis</name>
    <dbReference type="NCBI Taxonomy" id="421072"/>
    <lineage>
        <taxon>Bacteria</taxon>
        <taxon>Pseudomonadati</taxon>
        <taxon>Bacteroidota</taxon>
        <taxon>Flavobacteriia</taxon>
        <taxon>Flavobacteriales</taxon>
        <taxon>Weeksellaceae</taxon>
        <taxon>Chryseobacterium group</taxon>
        <taxon>Epilithonimonas</taxon>
    </lineage>
</organism>
<evidence type="ECO:0000256" key="1">
    <source>
        <dbReference type="SAM" id="Phobius"/>
    </source>
</evidence>
<dbReference type="AlphaFoldDB" id="A0A085BII5"/>
<keyword evidence="1" id="KW-1133">Transmembrane helix</keyword>
<reference evidence="2 3" key="1">
    <citation type="submission" date="2014-07" db="EMBL/GenBank/DDBJ databases">
        <title>Epilithonimonas lactis LMG 22401 Genome.</title>
        <authorList>
            <person name="Pipes S.E."/>
            <person name="Stropko S.J."/>
        </authorList>
    </citation>
    <scope>NUCLEOTIDE SEQUENCE [LARGE SCALE GENOMIC DNA]</scope>
    <source>
        <strain evidence="2 3">LMG 24401</strain>
    </source>
</reference>
<dbReference type="RefSeq" id="WP_034975842.1">
    <property type="nucleotide sequence ID" value="NZ_FOFI01000003.1"/>
</dbReference>
<sequence length="183" mass="21166">MLFQPQKRISAQAGLRFSLPIKKSPLTQYCHSVGNQTKWFDEINLNGRDSYGMTKLMVYPLHSEAPFVNLNIFSVMKKKSLQTLRSKLKYKYFPYFCKNQILEDKQNNPSSALRKYGKYSSVVFQMLFIIGISFWGGHQLDLYFETGSNVLVLVIGLSGLCLALYTTLKRLEILNKEENEEQK</sequence>
<dbReference type="InterPro" id="IPR032820">
    <property type="entry name" value="ATPase_put"/>
</dbReference>
<gene>
    <name evidence="2" type="ORF">IO89_10080</name>
</gene>
<keyword evidence="1" id="KW-0472">Membrane</keyword>
<name>A0A085BII5_9FLAO</name>
<evidence type="ECO:0000313" key="2">
    <source>
        <dbReference type="EMBL" id="KFC22280.1"/>
    </source>
</evidence>